<organism evidence="1">
    <name type="scientific">Bionectria ochroleuca</name>
    <name type="common">Gliocladium roseum</name>
    <dbReference type="NCBI Taxonomy" id="29856"/>
    <lineage>
        <taxon>Eukaryota</taxon>
        <taxon>Fungi</taxon>
        <taxon>Dikarya</taxon>
        <taxon>Ascomycota</taxon>
        <taxon>Pezizomycotina</taxon>
        <taxon>Sordariomycetes</taxon>
        <taxon>Hypocreomycetidae</taxon>
        <taxon>Hypocreales</taxon>
        <taxon>Bionectriaceae</taxon>
        <taxon>Clonostachys</taxon>
    </lineage>
</organism>
<accession>A0A0B7KRJ6</accession>
<sequence length="719" mass="82265">PEINISIHQPLYVEVALLDILAKFASDFYSIMDHSTEEANAYYSDVSDVGQPDNNHYSAKRCVMPWCGYCGYEFKTGDRLRVWHKQDDLFIVTRLSLDVKYKPSWEIEQKRSPEAEGSCQELAFCACGLSAISRCKYWYDACRPACHEVCHDLRKATQYDYPTLFDFSEVRWPSFKPVRSDSSRRCAFMEDDLVSVLGGSIPNLPRETLHQIAEYTLYEHAIIHLATSMGNQLPKFSTLDLRKNVWVEYIDFEGQRYTRALFNETDEAFTTIPSENKELIFDATADRLGDTIFIEMAPLGVRRVIFPTDSPMPAMEEEPDIWWKVMRFQDEPAITTATDGLKLRELMFQSERKDENSASIRDVLWPTPSSHRLYKLVSDIAQESSLYSDTALRQRSRRMDSVWLNGAGIYGLSLAIYNATVSRPIITIHVHQPGEDFIFYREVERKVEGNVSWLYIPLGSDEVITEIWAKNAHEDLPISKFYDEELGRWAPDLANLTSCEYWELLLTTSKGHVHQIGSARDSPNQTWTSLHNSMNGLKRIFFENTDDTRYGSWSIGFSDEDSHHEPLRTSQLPSVLQSHQTVLLPHTSHETSMNCSGASLDKVTEVTPCLRKPNRFSTVTKTCVSGLLLRYQDGHVERVGEARLDSVRASQKVLDPTQVLRFTVQEEVVKSCTVSATEEDDGSDTEYIDIPLRGMLEWCFDAAQAWISHDGCQIYPIPK</sequence>
<evidence type="ECO:0000313" key="1">
    <source>
        <dbReference type="EMBL" id="CEO57441.1"/>
    </source>
</evidence>
<proteinExistence type="predicted"/>
<dbReference type="AlphaFoldDB" id="A0A0B7KRJ6"/>
<dbReference type="EMBL" id="CDPU01000102">
    <property type="protein sequence ID" value="CEO57441.1"/>
    <property type="molecule type" value="Genomic_DNA"/>
</dbReference>
<gene>
    <name evidence="1" type="ORF">BN869_000013499_1</name>
</gene>
<name>A0A0B7KRJ6_BIOOC</name>
<protein>
    <submittedName>
        <fullName evidence="1">Uncharacterized protein</fullName>
    </submittedName>
</protein>
<feature type="non-terminal residue" evidence="1">
    <location>
        <position position="1"/>
    </location>
</feature>
<reference evidence="1" key="1">
    <citation type="submission" date="2015-01" db="EMBL/GenBank/DDBJ databases">
        <authorList>
            <person name="Durling Mikael"/>
        </authorList>
    </citation>
    <scope>NUCLEOTIDE SEQUENCE</scope>
</reference>